<feature type="region of interest" description="Disordered" evidence="1">
    <location>
        <begin position="89"/>
        <end position="122"/>
    </location>
</feature>
<dbReference type="EMBL" id="MPDP01000292">
    <property type="protein sequence ID" value="KAK1454289.1"/>
    <property type="molecule type" value="Genomic_DNA"/>
</dbReference>
<organism evidence="2 3">
    <name type="scientific">Colletotrichum cuscutae</name>
    <dbReference type="NCBI Taxonomy" id="1209917"/>
    <lineage>
        <taxon>Eukaryota</taxon>
        <taxon>Fungi</taxon>
        <taxon>Dikarya</taxon>
        <taxon>Ascomycota</taxon>
        <taxon>Pezizomycotina</taxon>
        <taxon>Sordariomycetes</taxon>
        <taxon>Hypocreomycetidae</taxon>
        <taxon>Glomerellales</taxon>
        <taxon>Glomerellaceae</taxon>
        <taxon>Colletotrichum</taxon>
        <taxon>Colletotrichum acutatum species complex</taxon>
    </lineage>
</organism>
<feature type="region of interest" description="Disordered" evidence="1">
    <location>
        <begin position="305"/>
        <end position="368"/>
    </location>
</feature>
<evidence type="ECO:0000256" key="1">
    <source>
        <dbReference type="SAM" id="MobiDB-lite"/>
    </source>
</evidence>
<gene>
    <name evidence="2" type="ORF">CCUS01_10583</name>
</gene>
<feature type="compositionally biased region" description="Basic and acidic residues" evidence="1">
    <location>
        <begin position="100"/>
        <end position="110"/>
    </location>
</feature>
<keyword evidence="3" id="KW-1185">Reference proteome</keyword>
<sequence length="594" mass="66212">MPVRPGTTIRPFALRYHPGAASITVVPAGRQWLRDARIGSRFADRKERLRLLCEADPGLLGRIEGGELAKEKNGTKRRRRNEVRTLRRVGQSMVQKSRKRGEAEEREREQTGPPVTGTEDSRWFGRKHLNSRATGRGNLAFVGRDSPSRQDLWDAVVTALDSGRDCGDENDYKRVLAANASTNRRANACNSDGGWCTTHDGSCDGRNGQVTDAKKQVRGEVAWGNGASMICVCSKAEKTESRERVKRVLGRVAAVSLQDTNLFDEIGRRKEGREVKVVCVNWMYVSRTDGPPTSDDLQEPVSVGLTRLVDGGGPEVEVKKKREREESRSKTSGSRLPEEGRAGLETDGGGILGQTAHSAESVQEKRLHHPPARNLTFGARERESERPGVIVGVLRAYDPFPPCCCCSYCVHTFTANFVQVNGVAIGLYRYEYAITLKWISHPHTIQRYLKDGGKKRSISDANMPSFAQVSSQSVPTSGAVVPPCGFANMSVDSQAKAVKPRLPLAPDWVHFWGQRDPKLWLTLTRPFLVLPGPSWGERLRERRRKDYWRIARFTLCLQRSCFDSSLLLPSLLALLRVTLRPTPALCSLHRIRLN</sequence>
<evidence type="ECO:0000313" key="2">
    <source>
        <dbReference type="EMBL" id="KAK1454289.1"/>
    </source>
</evidence>
<protein>
    <submittedName>
        <fullName evidence="2">Uncharacterized protein</fullName>
    </submittedName>
</protein>
<reference evidence="2" key="1">
    <citation type="submission" date="2016-11" db="EMBL/GenBank/DDBJ databases">
        <title>The genome sequence of Colletotrichum cuscutae.</title>
        <authorList>
            <person name="Baroncelli R."/>
        </authorList>
    </citation>
    <scope>NUCLEOTIDE SEQUENCE</scope>
    <source>
        <strain evidence="2">IMI 304802</strain>
    </source>
</reference>
<name>A0AAI9UBN4_9PEZI</name>
<feature type="compositionally biased region" description="Basic and acidic residues" evidence="1">
    <location>
        <begin position="316"/>
        <end position="329"/>
    </location>
</feature>
<dbReference type="AlphaFoldDB" id="A0AAI9UBN4"/>
<evidence type="ECO:0000313" key="3">
    <source>
        <dbReference type="Proteomes" id="UP001239213"/>
    </source>
</evidence>
<comment type="caution">
    <text evidence="2">The sequence shown here is derived from an EMBL/GenBank/DDBJ whole genome shotgun (WGS) entry which is preliminary data.</text>
</comment>
<accession>A0AAI9UBN4</accession>
<proteinExistence type="predicted"/>
<dbReference type="Proteomes" id="UP001239213">
    <property type="component" value="Unassembled WGS sequence"/>
</dbReference>